<dbReference type="STRING" id="283909.R7VC05"/>
<sequence length="1262" mass="141952">MDRLGVLMSACQAVNTDKVTERKKQLDIIQRELLAKHVLEGLDTTTREKHSGRDEKIFTWDTLFLVAKDYMWKELATLQKAKSTATTQKKQQDLLAVHLELLIEHPKNFDCLLIAETICGLSRGVCEFCDPQARHILPKMLPFFADIKNEKSNFIINKIVKAATALCGQLAYDNRIGVCKFGEDVAKSLLWLLANSPADYLKHSVIEFLQVQMMCHHPGGARTAQEGAMAHDWDEWKSQLRKMYEVIYIQLQELQRQGKFLSNSELHGRQISWCDDFFCLAADVCQQMFADHASIVDVTQTSFMDAESGCTAAKKRRLQSGCRDLWSLFVPSQCPFHPEAIPFLSAFLHHHQLPEDYQPPVMGCVHQAYEGNYPLRLQLIDWLLPNQKDASDCSPQIIINTPSAELAHLLLCLCMRDTMGATSSYASTALHPLEDIFLKNSFIIPVYDSLKQEKKASTSERISSCLTGVYDKMISAIVQQTRLVLEQPKEAGRIEIFAWYASFIGNIMSEFLDVLSESSEIASILNDLLKKITQLFPDMKISAMDSVLIHLADLFHLCSSDKCLARLIHSATPDELLKKIMFLVFDAEKCTGNNNGSVRLTSCDFDDFDVDGNDVGTDQPDSEDSSSGLQSDHEGLLSTSMLSSKDAKRLRAVSLLCEWCCHGDGEKRIPPVMTKLLDLVDGEKDWFDVEEAFSLQAFQCLVEGLCSPVCSPSKDAIETLIQSMQISGKFHHTDPTIASAILNLMSVMLKRLNDSGEETTSNAYGNLKRLLMAFYKLSKDSLPSQCRESLANCMFTFVQLDPMANSADDGRLEICQILPDFLLDLSHRVRMTMAANMHCILMEEADQCPVAVFESVNTVIQEVLQLPRRMTVEEQKDALLCRRSSCLRALAAVSCLCPALEKHAIFAMLVPENNFTTSDVCKVLEQLVTQLEYPNLAALVGAHMPYFAHEWLLCKYSLDEFPCRMIGLKTAEDFYRTYQAVLVPAVIMNTDATSLDVIAKVLKISPENLLQQNISKVVVHIFPFFSQAAKNATSEHQVKQAYKCYELVKEFIDEELVEAASNEHLEDIVVDVLLRLQDQELMASSRKWRSLEMAPNSPALSLNMVMSTLEYLTAEGPLVAALGLRQDGMWRVLMSLLQEVFHTHRPHVRLRCLSAFGLFVRQLLKEFHSALSGNCAFVLRSIIHFTLLLLKPADHSDTNLGNYTFDINCLCCDLLTETCAVAVQTQPQDVSRHLSEIVSQILPHAIQENSKFSCKFSFMRAV</sequence>
<dbReference type="EnsemblMetazoa" id="CapteT187870">
    <property type="protein sequence ID" value="CapteP187870"/>
    <property type="gene ID" value="CapteG187870"/>
</dbReference>
<feature type="region of interest" description="Disordered" evidence="1">
    <location>
        <begin position="614"/>
        <end position="635"/>
    </location>
</feature>
<reference evidence="3" key="3">
    <citation type="submission" date="2015-06" db="UniProtKB">
        <authorList>
            <consortium name="EnsemblMetazoa"/>
        </authorList>
    </citation>
    <scope>IDENTIFICATION</scope>
</reference>
<dbReference type="Proteomes" id="UP000014760">
    <property type="component" value="Unassembled WGS sequence"/>
</dbReference>
<evidence type="ECO:0000313" key="2">
    <source>
        <dbReference type="EMBL" id="ELU13190.1"/>
    </source>
</evidence>
<dbReference type="SUPFAM" id="SSF48371">
    <property type="entry name" value="ARM repeat"/>
    <property type="match status" value="1"/>
</dbReference>
<keyword evidence="4" id="KW-1185">Reference proteome</keyword>
<protein>
    <submittedName>
        <fullName evidence="2 3">Uncharacterized protein</fullName>
    </submittedName>
</protein>
<proteinExistence type="predicted"/>
<evidence type="ECO:0000313" key="4">
    <source>
        <dbReference type="Proteomes" id="UP000014760"/>
    </source>
</evidence>
<reference evidence="4" key="1">
    <citation type="submission" date="2012-12" db="EMBL/GenBank/DDBJ databases">
        <authorList>
            <person name="Hellsten U."/>
            <person name="Grimwood J."/>
            <person name="Chapman J.A."/>
            <person name="Shapiro H."/>
            <person name="Aerts A."/>
            <person name="Otillar R.P."/>
            <person name="Terry A.Y."/>
            <person name="Boore J.L."/>
            <person name="Simakov O."/>
            <person name="Marletaz F."/>
            <person name="Cho S.-J."/>
            <person name="Edsinger-Gonzales E."/>
            <person name="Havlak P."/>
            <person name="Kuo D.-H."/>
            <person name="Larsson T."/>
            <person name="Lv J."/>
            <person name="Arendt D."/>
            <person name="Savage R."/>
            <person name="Osoegawa K."/>
            <person name="de Jong P."/>
            <person name="Lindberg D.R."/>
            <person name="Seaver E.C."/>
            <person name="Weisblat D.A."/>
            <person name="Putnam N.H."/>
            <person name="Grigoriev I.V."/>
            <person name="Rokhsar D.S."/>
        </authorList>
    </citation>
    <scope>NUCLEOTIDE SEQUENCE</scope>
    <source>
        <strain evidence="4">I ESC-2004</strain>
    </source>
</reference>
<evidence type="ECO:0000313" key="3">
    <source>
        <dbReference type="EnsemblMetazoa" id="CapteP187870"/>
    </source>
</evidence>
<dbReference type="GO" id="GO:0006974">
    <property type="term" value="P:DNA damage response"/>
    <property type="evidence" value="ECO:0007669"/>
    <property type="project" value="InterPro"/>
</dbReference>
<accession>R7VC05</accession>
<dbReference type="EMBL" id="KB295394">
    <property type="protein sequence ID" value="ELU13190.1"/>
    <property type="molecule type" value="Genomic_DNA"/>
</dbReference>
<dbReference type="OMA" id="DHECHID"/>
<evidence type="ECO:0000256" key="1">
    <source>
        <dbReference type="SAM" id="MobiDB-lite"/>
    </source>
</evidence>
<organism evidence="2">
    <name type="scientific">Capitella teleta</name>
    <name type="common">Polychaete worm</name>
    <dbReference type="NCBI Taxonomy" id="283909"/>
    <lineage>
        <taxon>Eukaryota</taxon>
        <taxon>Metazoa</taxon>
        <taxon>Spiralia</taxon>
        <taxon>Lophotrochozoa</taxon>
        <taxon>Annelida</taxon>
        <taxon>Polychaeta</taxon>
        <taxon>Sedentaria</taxon>
        <taxon>Scolecida</taxon>
        <taxon>Capitellidae</taxon>
        <taxon>Capitella</taxon>
    </lineage>
</organism>
<reference evidence="2 4" key="2">
    <citation type="journal article" date="2013" name="Nature">
        <title>Insights into bilaterian evolution from three spiralian genomes.</title>
        <authorList>
            <person name="Simakov O."/>
            <person name="Marletaz F."/>
            <person name="Cho S.J."/>
            <person name="Edsinger-Gonzales E."/>
            <person name="Havlak P."/>
            <person name="Hellsten U."/>
            <person name="Kuo D.H."/>
            <person name="Larsson T."/>
            <person name="Lv J."/>
            <person name="Arendt D."/>
            <person name="Savage R."/>
            <person name="Osoegawa K."/>
            <person name="de Jong P."/>
            <person name="Grimwood J."/>
            <person name="Chapman J.A."/>
            <person name="Shapiro H."/>
            <person name="Aerts A."/>
            <person name="Otillar R.P."/>
            <person name="Terry A.Y."/>
            <person name="Boore J.L."/>
            <person name="Grigoriev I.V."/>
            <person name="Lindberg D.R."/>
            <person name="Seaver E.C."/>
            <person name="Weisblat D.A."/>
            <person name="Putnam N.H."/>
            <person name="Rokhsar D.S."/>
        </authorList>
    </citation>
    <scope>NUCLEOTIDE SEQUENCE</scope>
    <source>
        <strain evidence="2 4">I ESC-2004</strain>
    </source>
</reference>
<dbReference type="EMBL" id="AMQN01005194">
    <property type="status" value="NOT_ANNOTATED_CDS"/>
    <property type="molecule type" value="Genomic_DNA"/>
</dbReference>
<name>R7VC05_CAPTE</name>
<dbReference type="OrthoDB" id="6143346at2759"/>
<dbReference type="PANTHER" id="PTHR37079">
    <property type="entry name" value="SERINE/THREONINE-PROTEIN KINASE ATM"/>
    <property type="match status" value="1"/>
</dbReference>
<dbReference type="InterPro" id="IPR038980">
    <property type="entry name" value="ATM_plant"/>
</dbReference>
<dbReference type="HOGENOM" id="CLU_256481_0_0_1"/>
<dbReference type="AlphaFoldDB" id="R7VC05"/>
<gene>
    <name evidence="2" type="ORF">CAPTEDRAFT_187870</name>
</gene>
<dbReference type="PANTHER" id="PTHR37079:SF4">
    <property type="entry name" value="SERINE_THREONINE-PROTEIN KINASE ATM"/>
    <property type="match status" value="1"/>
</dbReference>
<dbReference type="InterPro" id="IPR016024">
    <property type="entry name" value="ARM-type_fold"/>
</dbReference>
<dbReference type="GO" id="GO:0004674">
    <property type="term" value="F:protein serine/threonine kinase activity"/>
    <property type="evidence" value="ECO:0007669"/>
    <property type="project" value="InterPro"/>
</dbReference>